<feature type="transmembrane region" description="Helical" evidence="1">
    <location>
        <begin position="81"/>
        <end position="100"/>
    </location>
</feature>
<keyword evidence="1" id="KW-0812">Transmembrane</keyword>
<comment type="caution">
    <text evidence="2">The sequence shown here is derived from an EMBL/GenBank/DDBJ whole genome shotgun (WGS) entry which is preliminary data.</text>
</comment>
<evidence type="ECO:0000313" key="3">
    <source>
        <dbReference type="Proteomes" id="UP001285521"/>
    </source>
</evidence>
<name>A0ABU4T0S4_9PSEU</name>
<protein>
    <recommendedName>
        <fullName evidence="4">DUF2637 domain-containing protein</fullName>
    </recommendedName>
</protein>
<dbReference type="Proteomes" id="UP001285521">
    <property type="component" value="Unassembled WGS sequence"/>
</dbReference>
<feature type="transmembrane region" description="Helical" evidence="1">
    <location>
        <begin position="41"/>
        <end position="60"/>
    </location>
</feature>
<feature type="transmembrane region" description="Helical" evidence="1">
    <location>
        <begin position="12"/>
        <end position="35"/>
    </location>
</feature>
<keyword evidence="3" id="KW-1185">Reference proteome</keyword>
<proteinExistence type="predicted"/>
<gene>
    <name evidence="2" type="ORF">SK803_16115</name>
</gene>
<evidence type="ECO:0008006" key="4">
    <source>
        <dbReference type="Google" id="ProtNLM"/>
    </source>
</evidence>
<evidence type="ECO:0000256" key="1">
    <source>
        <dbReference type="SAM" id="Phobius"/>
    </source>
</evidence>
<keyword evidence="1" id="KW-1133">Transmembrane helix</keyword>
<keyword evidence="1" id="KW-0472">Membrane</keyword>
<organism evidence="2 3">
    <name type="scientific">Lentzea miocenica</name>
    <dbReference type="NCBI Taxonomy" id="3095431"/>
    <lineage>
        <taxon>Bacteria</taxon>
        <taxon>Bacillati</taxon>
        <taxon>Actinomycetota</taxon>
        <taxon>Actinomycetes</taxon>
        <taxon>Pseudonocardiales</taxon>
        <taxon>Pseudonocardiaceae</taxon>
        <taxon>Lentzea</taxon>
    </lineage>
</organism>
<reference evidence="2 3" key="1">
    <citation type="submission" date="2023-11" db="EMBL/GenBank/DDBJ databases">
        <title>Lentzea sokolovensis, sp. nov., Lentzea kristufkii, sp. nov., and Lentzea miocenensis, sp. nov., rare actinobacteria from Sokolov Coal Basin, Miocene lacustrine sediment, Czech Republic.</title>
        <authorList>
            <person name="Lara A."/>
            <person name="Kotroba L."/>
            <person name="Nouioui I."/>
            <person name="Neumann-Schaal M."/>
            <person name="Mast Y."/>
            <person name="Chronakova A."/>
        </authorList>
    </citation>
    <scope>NUCLEOTIDE SEQUENCE [LARGE SCALE GENOMIC DNA]</scope>
    <source>
        <strain evidence="2 3">BCCO 10_0856</strain>
    </source>
</reference>
<reference evidence="2 3" key="2">
    <citation type="submission" date="2023-11" db="EMBL/GenBank/DDBJ databases">
        <authorList>
            <person name="Lara A.C."/>
            <person name="Chronakova A."/>
        </authorList>
    </citation>
    <scope>NUCLEOTIDE SEQUENCE [LARGE SCALE GENOMIC DNA]</scope>
    <source>
        <strain evidence="2 3">BCCO 10_0856</strain>
    </source>
</reference>
<evidence type="ECO:0000313" key="2">
    <source>
        <dbReference type="EMBL" id="MDX8031751.1"/>
    </source>
</evidence>
<accession>A0ABU4T0S4</accession>
<dbReference type="EMBL" id="JAXAVW010000012">
    <property type="protein sequence ID" value="MDX8031751.1"/>
    <property type="molecule type" value="Genomic_DNA"/>
</dbReference>
<dbReference type="RefSeq" id="WP_319966807.1">
    <property type="nucleotide sequence ID" value="NZ_JAXAVW010000012.1"/>
</dbReference>
<sequence length="234" mass="24879">MSDQLRIRRAVEVIMGTVVGLTFLFGFGNVLSLGLRLGVPGWVAPLVAPAVDLSVMGLLLGLRQLTANGASDAQLKPVRRLLMFCSLVTLALNVADPVIAGEYGKAAFDAVGPLLLIGWSDVGPCLLQGMNSARLVDAAVDDRPVPLPAAANATDDEIKSVEAEPVVARDDLLERARREDIRHRELYQRPISSEALRQRLRVGSARSRRLVKAVRSMEFAGVATAAGASSAASC</sequence>